<gene>
    <name evidence="5" type="ORF">C667_21274</name>
</gene>
<feature type="signal peptide" evidence="3">
    <location>
        <begin position="1"/>
        <end position="30"/>
    </location>
</feature>
<dbReference type="PANTHER" id="PTHR30535">
    <property type="entry name" value="VITAMIN B12-BINDING PROTEIN"/>
    <property type="match status" value="1"/>
</dbReference>
<feature type="compositionally biased region" description="Pro residues" evidence="2">
    <location>
        <begin position="314"/>
        <end position="327"/>
    </location>
</feature>
<dbReference type="RefSeq" id="WP_004381964.1">
    <property type="nucleotide sequence ID" value="NZ_AMXF01000305.1"/>
</dbReference>
<proteinExistence type="predicted"/>
<dbReference type="Pfam" id="PF01497">
    <property type="entry name" value="Peripla_BP_2"/>
    <property type="match status" value="1"/>
</dbReference>
<reference evidence="5 6" key="1">
    <citation type="submission" date="2012-09" db="EMBL/GenBank/DDBJ databases">
        <title>Draft Genome Sequences of 6 Strains from Genus Thauera.</title>
        <authorList>
            <person name="Liu B."/>
            <person name="Shapleigh J.P."/>
            <person name="Frostegard A.H."/>
        </authorList>
    </citation>
    <scope>NUCLEOTIDE SEQUENCE [LARGE SCALE GENOMIC DNA]</scope>
    <source>
        <strain evidence="5 6">B4P</strain>
    </source>
</reference>
<sequence length="327" mass="35214">MRLPPFRISTAAASAAFATLLALGSPAAAAGIELEDDTGRKLALAAPAQRIVSLAPHVTEMLFAAGAGERVVGAVDYSDYPEAAQRITRVGGYTRIDLEAVAALRPDLVIGWQSGNREGDLARLQALGIPVYLSEPRNLEDVARNLERLGRLAGSEHTAQAAASTFRARREHLAATYSGRDKVRVFYQIWDRPLMTVNDRHLIADVIRLCGGANVFGEVAHLTPTIGVEAVLAANPEVIVASGMGEARPEWLDQWARWPQLEAAHRDNLFFIPPELIQRHTPRILDGAERLCGQIDTARSRRTRGAAALTPSAAPAPTPAPAPARKD</sequence>
<protein>
    <submittedName>
        <fullName evidence="5">Periplasmic binding protein</fullName>
    </submittedName>
</protein>
<dbReference type="AlphaFoldDB" id="N6ZL15"/>
<dbReference type="SUPFAM" id="SSF53807">
    <property type="entry name" value="Helical backbone' metal receptor"/>
    <property type="match status" value="1"/>
</dbReference>
<dbReference type="GO" id="GO:0071281">
    <property type="term" value="P:cellular response to iron ion"/>
    <property type="evidence" value="ECO:0007669"/>
    <property type="project" value="TreeGrafter"/>
</dbReference>
<evidence type="ECO:0000256" key="3">
    <source>
        <dbReference type="SAM" id="SignalP"/>
    </source>
</evidence>
<feature type="domain" description="Fe/B12 periplasmic-binding" evidence="4">
    <location>
        <begin position="50"/>
        <end position="299"/>
    </location>
</feature>
<dbReference type="NCBIfam" id="NF038402">
    <property type="entry name" value="TroA_like"/>
    <property type="match status" value="1"/>
</dbReference>
<dbReference type="InterPro" id="IPR054828">
    <property type="entry name" value="Vit_B12_bind_prot"/>
</dbReference>
<dbReference type="Proteomes" id="UP000013047">
    <property type="component" value="Unassembled WGS sequence"/>
</dbReference>
<evidence type="ECO:0000259" key="4">
    <source>
        <dbReference type="PROSITE" id="PS50983"/>
    </source>
</evidence>
<dbReference type="EMBL" id="AMXF01000305">
    <property type="protein sequence ID" value="ENO94993.1"/>
    <property type="molecule type" value="Genomic_DNA"/>
</dbReference>
<dbReference type="InterPro" id="IPR050902">
    <property type="entry name" value="ABC_Transporter_SBP"/>
</dbReference>
<dbReference type="CDD" id="cd01144">
    <property type="entry name" value="BtuF"/>
    <property type="match status" value="1"/>
</dbReference>
<dbReference type="InterPro" id="IPR002491">
    <property type="entry name" value="ABC_transptr_periplasmic_BD"/>
</dbReference>
<evidence type="ECO:0000313" key="5">
    <source>
        <dbReference type="EMBL" id="ENO94993.1"/>
    </source>
</evidence>
<feature type="chain" id="PRO_5004128850" evidence="3">
    <location>
        <begin position="31"/>
        <end position="327"/>
    </location>
</feature>
<dbReference type="PROSITE" id="PS50983">
    <property type="entry name" value="FE_B12_PBP"/>
    <property type="match status" value="1"/>
</dbReference>
<accession>N6ZL15</accession>
<dbReference type="OrthoDB" id="6495095at2"/>
<evidence type="ECO:0000256" key="2">
    <source>
        <dbReference type="SAM" id="MobiDB-lite"/>
    </source>
</evidence>
<name>N6ZL15_9RHOO</name>
<keyword evidence="1 3" id="KW-0732">Signal</keyword>
<evidence type="ECO:0000256" key="1">
    <source>
        <dbReference type="ARBA" id="ARBA00022729"/>
    </source>
</evidence>
<dbReference type="Gene3D" id="3.40.50.1980">
    <property type="entry name" value="Nitrogenase molybdenum iron protein domain"/>
    <property type="match status" value="2"/>
</dbReference>
<organism evidence="5 6">
    <name type="scientific">Thauera phenylacetica B4P</name>
    <dbReference type="NCBI Taxonomy" id="1234382"/>
    <lineage>
        <taxon>Bacteria</taxon>
        <taxon>Pseudomonadati</taxon>
        <taxon>Pseudomonadota</taxon>
        <taxon>Betaproteobacteria</taxon>
        <taxon>Rhodocyclales</taxon>
        <taxon>Zoogloeaceae</taxon>
        <taxon>Thauera</taxon>
    </lineage>
</organism>
<comment type="caution">
    <text evidence="5">The sequence shown here is derived from an EMBL/GenBank/DDBJ whole genome shotgun (WGS) entry which is preliminary data.</text>
</comment>
<dbReference type="PANTHER" id="PTHR30535:SF34">
    <property type="entry name" value="MOLYBDATE-BINDING PROTEIN MOLA"/>
    <property type="match status" value="1"/>
</dbReference>
<feature type="region of interest" description="Disordered" evidence="2">
    <location>
        <begin position="302"/>
        <end position="327"/>
    </location>
</feature>
<keyword evidence="6" id="KW-1185">Reference proteome</keyword>
<evidence type="ECO:0000313" key="6">
    <source>
        <dbReference type="Proteomes" id="UP000013047"/>
    </source>
</evidence>